<evidence type="ECO:0000313" key="18">
    <source>
        <dbReference type="EMBL" id="KAF7599655.1"/>
    </source>
</evidence>
<dbReference type="Proteomes" id="UP000623509">
    <property type="component" value="Unassembled WGS sequence"/>
</dbReference>
<evidence type="ECO:0000256" key="4">
    <source>
        <dbReference type="ARBA" id="ARBA00022801"/>
    </source>
</evidence>
<dbReference type="GO" id="GO:0005829">
    <property type="term" value="C:cytosol"/>
    <property type="evidence" value="ECO:0007669"/>
    <property type="project" value="TreeGrafter"/>
</dbReference>
<dbReference type="OrthoDB" id="5905204at2"/>
<evidence type="ECO:0000313" key="19">
    <source>
        <dbReference type="EMBL" id="PAS93567.1"/>
    </source>
</evidence>
<dbReference type="Proteomes" id="UP000216107">
    <property type="component" value="Unassembled WGS sequence"/>
</dbReference>
<evidence type="ECO:0000256" key="5">
    <source>
        <dbReference type="ARBA" id="ARBA00022806"/>
    </source>
</evidence>
<gene>
    <name evidence="18" type="ORF">BGI27_06685</name>
    <name evidence="19" type="ORF">CGU29_07140</name>
</gene>
<dbReference type="EC" id="5.6.2.4" evidence="12"/>
<evidence type="ECO:0000256" key="10">
    <source>
        <dbReference type="ARBA" id="ARBA00023235"/>
    </source>
</evidence>
<dbReference type="GO" id="GO:0000725">
    <property type="term" value="P:recombinational repair"/>
    <property type="evidence" value="ECO:0007669"/>
    <property type="project" value="TreeGrafter"/>
</dbReference>
<accession>A0A272EU01</accession>
<dbReference type="InterPro" id="IPR011604">
    <property type="entry name" value="PDDEXK-like_dom_sf"/>
</dbReference>
<keyword evidence="9" id="KW-0234">DNA repair</keyword>
<keyword evidence="1" id="KW-0540">Nuclease</keyword>
<dbReference type="EMBL" id="MDUX01000016">
    <property type="protein sequence ID" value="KAF7599655.1"/>
    <property type="molecule type" value="Genomic_DNA"/>
</dbReference>
<sequence length="1097" mass="119580">MPAVPSWGRRFSRMSDAERRKAARLLALDPANSVAVEACAGSGKTWLLTARLLRLLLAGVRPGEILAITYTRKAAREIEARLRSLLAELAGVPREQALSMLVERGLTPLEAEQQLPRARSLFETVLRAEPAATITTFHGWFARLLSGAPLESGLAGRNLEEAGRRLFDEAWDALAEDCARDPQGALASALLDLYQQAGASNTRALLRAFCERRAEWELWCKQFADLDAAVGALSEALGAGCDPLQPLHGAERLAELEEFARLLGQNTVSDQAQGNELAQAVLDARQQGIGEDWLRRIASVFLTAQQAPRARKPSAAQAKRLGDGGENRLLALHSAWSTRLIDCLGALQDCRNARFNAQALRLGDVLLARLDALKRAQRVMDFADLEAEIDQLLAQEGSAAWLQARLDARYRHILLDEFQDTNPLQWRILRGWLDAYQDAGMSPPGIFLVGDPKQSIYRFRRAEPRLFTAAAGHFEQTFGAVRISNAHTFRNAQGIVDLMNAVFEGVPGFERQTAERVDWPSRVELLPLVAAQEDAAEVAIEGMRQPLTEPRHDPEDLRRAEEAAQLASRIRQMVGCWRIRDAKGDRPARFSDILILTRRKTQLSIYEGALRAAGIPFVSPGQGGLLDTLEAQDLLAVLRFLADPGNALALAHALRSPAFAVTDEDLLALSAAGRDWWPALRSLAAAGTNPRLVRAGALLEAWLEVSAHLPAHDLIDRIFHESDWFARTRAVLPAVLWPGVQANLEALLALALDVDGGRYPSLTRLVDKLSRLSQAEDEAPDEGLIAAGTEAAGGRVRVMTIHAAKGLEAPIVWLIDAHAPARRADGYTVLLDWPAGQGLPGHFSVLGRSSEIGPLRGPLLEAEAKAAEREELNLLYVAISRAEQVFIASGIAPARATGATTHWSRLAAGLERLDVAAGIQGGLPEQERAAADAVPVPSILEKRSSVPRIGSLRGGSPVSAESNAGIDFGAAMHAWLEAHHAGWPLPEVAAEVRQTAEKLLARPTLQRFFDPGSHLRAGNETALLDAKGQLRRIDRWVEFDDAVWVLDYKSGQMGDASLMQAYREQLADYVAAMRAVFPHKPLKAMLIFTDGGECPVE</sequence>
<keyword evidence="4 15" id="KW-0378">Hydrolase</keyword>
<dbReference type="PROSITE" id="PS51198">
    <property type="entry name" value="UVRD_HELICASE_ATP_BIND"/>
    <property type="match status" value="1"/>
</dbReference>
<evidence type="ECO:0000256" key="11">
    <source>
        <dbReference type="ARBA" id="ARBA00034617"/>
    </source>
</evidence>
<dbReference type="SUPFAM" id="SSF52980">
    <property type="entry name" value="Restriction endonuclease-like"/>
    <property type="match status" value="1"/>
</dbReference>
<feature type="binding site" evidence="15">
    <location>
        <begin position="38"/>
        <end position="45"/>
    </location>
    <ligand>
        <name>ATP</name>
        <dbReference type="ChEBI" id="CHEBI:30616"/>
    </ligand>
</feature>
<keyword evidence="2 15" id="KW-0547">Nucleotide-binding</keyword>
<organism evidence="19 20">
    <name type="scientific">Candidatus Dactylopiibacterium carminicum</name>
    <dbReference type="NCBI Taxonomy" id="857335"/>
    <lineage>
        <taxon>Bacteria</taxon>
        <taxon>Pseudomonadati</taxon>
        <taxon>Pseudomonadota</taxon>
        <taxon>Betaproteobacteria</taxon>
        <taxon>Rhodocyclales</taxon>
        <taxon>Rhodocyclaceae</taxon>
        <taxon>Candidatus Dactylopiibacterium</taxon>
    </lineage>
</organism>
<dbReference type="InterPro" id="IPR011335">
    <property type="entry name" value="Restrct_endonuc-II-like"/>
</dbReference>
<keyword evidence="3" id="KW-0227">DNA damage</keyword>
<dbReference type="EMBL" id="NMRN01000015">
    <property type="protein sequence ID" value="PAS93567.1"/>
    <property type="molecule type" value="Genomic_DNA"/>
</dbReference>
<dbReference type="InterPro" id="IPR000212">
    <property type="entry name" value="DNA_helicase_UvrD/REP"/>
</dbReference>
<evidence type="ECO:0000259" key="16">
    <source>
        <dbReference type="PROSITE" id="PS51198"/>
    </source>
</evidence>
<dbReference type="AlphaFoldDB" id="A0A272EU01"/>
<keyword evidence="10" id="KW-0413">Isomerase</keyword>
<name>A0A272EU01_9RHOO</name>
<dbReference type="Pfam" id="PF00580">
    <property type="entry name" value="UvrD-helicase"/>
    <property type="match status" value="1"/>
</dbReference>
<evidence type="ECO:0000256" key="7">
    <source>
        <dbReference type="ARBA" id="ARBA00022840"/>
    </source>
</evidence>
<dbReference type="GO" id="GO:0005524">
    <property type="term" value="F:ATP binding"/>
    <property type="evidence" value="ECO:0007669"/>
    <property type="project" value="UniProtKB-UniRule"/>
</dbReference>
<protein>
    <recommendedName>
        <fullName evidence="12">DNA 3'-5' helicase</fullName>
        <ecNumber evidence="12">5.6.2.4</ecNumber>
    </recommendedName>
    <alternativeName>
        <fullName evidence="13">DNA 3'-5' helicase II</fullName>
    </alternativeName>
</protein>
<reference evidence="18 21" key="1">
    <citation type="submission" date="2016-08" db="EMBL/GenBank/DDBJ databases">
        <title>Candidatus Dactylopiibacterium carminicum genome sequence.</title>
        <authorList>
            <person name="Ramirez-Puebla S.T."/>
            <person name="Ormeno-Orrillo E."/>
            <person name="Vera-Ponce De Leon A."/>
            <person name="Luis L."/>
            <person name="Sanchez-Flores A."/>
            <person name="Monica R."/>
            <person name="Martinez-Romero E."/>
        </authorList>
    </citation>
    <scope>NUCLEOTIDE SEQUENCE [LARGE SCALE GENOMIC DNA]</scope>
    <source>
        <strain evidence="18">END1</strain>
    </source>
</reference>
<dbReference type="SUPFAM" id="SSF52540">
    <property type="entry name" value="P-loop containing nucleoside triphosphate hydrolases"/>
    <property type="match status" value="1"/>
</dbReference>
<keyword evidence="21" id="KW-1185">Reference proteome</keyword>
<comment type="catalytic activity">
    <reaction evidence="14">
        <text>ATP + H2O = ADP + phosphate + H(+)</text>
        <dbReference type="Rhea" id="RHEA:13065"/>
        <dbReference type="ChEBI" id="CHEBI:15377"/>
        <dbReference type="ChEBI" id="CHEBI:15378"/>
        <dbReference type="ChEBI" id="CHEBI:30616"/>
        <dbReference type="ChEBI" id="CHEBI:43474"/>
        <dbReference type="ChEBI" id="CHEBI:456216"/>
        <dbReference type="EC" id="5.6.2.4"/>
    </reaction>
</comment>
<dbReference type="Gene3D" id="1.10.486.10">
    <property type="entry name" value="PCRA, domain 4"/>
    <property type="match status" value="1"/>
</dbReference>
<evidence type="ECO:0000256" key="2">
    <source>
        <dbReference type="ARBA" id="ARBA00022741"/>
    </source>
</evidence>
<dbReference type="PANTHER" id="PTHR11070">
    <property type="entry name" value="UVRD / RECB / PCRA DNA HELICASE FAMILY MEMBER"/>
    <property type="match status" value="1"/>
</dbReference>
<evidence type="ECO:0000256" key="6">
    <source>
        <dbReference type="ARBA" id="ARBA00022839"/>
    </source>
</evidence>
<keyword evidence="8" id="KW-0238">DNA-binding</keyword>
<dbReference type="Pfam" id="PF13361">
    <property type="entry name" value="UvrD_C"/>
    <property type="match status" value="2"/>
</dbReference>
<dbReference type="Gene3D" id="3.40.50.300">
    <property type="entry name" value="P-loop containing nucleotide triphosphate hydrolases"/>
    <property type="match status" value="4"/>
</dbReference>
<dbReference type="GO" id="GO:0003677">
    <property type="term" value="F:DNA binding"/>
    <property type="evidence" value="ECO:0007669"/>
    <property type="project" value="UniProtKB-KW"/>
</dbReference>
<evidence type="ECO:0000256" key="14">
    <source>
        <dbReference type="ARBA" id="ARBA00048988"/>
    </source>
</evidence>
<evidence type="ECO:0000256" key="3">
    <source>
        <dbReference type="ARBA" id="ARBA00022763"/>
    </source>
</evidence>
<evidence type="ECO:0000259" key="17">
    <source>
        <dbReference type="PROSITE" id="PS51217"/>
    </source>
</evidence>
<keyword evidence="6" id="KW-0269">Exonuclease</keyword>
<evidence type="ECO:0000313" key="21">
    <source>
        <dbReference type="Proteomes" id="UP000623509"/>
    </source>
</evidence>
<evidence type="ECO:0000256" key="8">
    <source>
        <dbReference type="ARBA" id="ARBA00023125"/>
    </source>
</evidence>
<feature type="domain" description="UvrD-like helicase ATP-binding" evidence="16">
    <location>
        <begin position="17"/>
        <end position="492"/>
    </location>
</feature>
<dbReference type="PANTHER" id="PTHR11070:SF2">
    <property type="entry name" value="ATP-DEPENDENT DNA HELICASE SRS2"/>
    <property type="match status" value="1"/>
</dbReference>
<comment type="catalytic activity">
    <reaction evidence="11">
        <text>Couples ATP hydrolysis with the unwinding of duplex DNA by translocating in the 3'-5' direction.</text>
        <dbReference type="EC" id="5.6.2.4"/>
    </reaction>
</comment>
<dbReference type="InterPro" id="IPR014016">
    <property type="entry name" value="UvrD-like_ATP-bd"/>
</dbReference>
<dbReference type="GO" id="GO:0004527">
    <property type="term" value="F:exonuclease activity"/>
    <property type="evidence" value="ECO:0007669"/>
    <property type="project" value="UniProtKB-KW"/>
</dbReference>
<dbReference type="PROSITE" id="PS51217">
    <property type="entry name" value="UVRD_HELICASE_CTER"/>
    <property type="match status" value="1"/>
</dbReference>
<comment type="caution">
    <text evidence="19">The sequence shown here is derived from an EMBL/GenBank/DDBJ whole genome shotgun (WGS) entry which is preliminary data.</text>
</comment>
<evidence type="ECO:0000256" key="12">
    <source>
        <dbReference type="ARBA" id="ARBA00034808"/>
    </source>
</evidence>
<evidence type="ECO:0000313" key="20">
    <source>
        <dbReference type="Proteomes" id="UP000216107"/>
    </source>
</evidence>
<evidence type="ECO:0000256" key="13">
    <source>
        <dbReference type="ARBA" id="ARBA00034923"/>
    </source>
</evidence>
<evidence type="ECO:0000256" key="15">
    <source>
        <dbReference type="PROSITE-ProRule" id="PRU00560"/>
    </source>
</evidence>
<keyword evidence="5 15" id="KW-0347">Helicase</keyword>
<feature type="domain" description="UvrD-like helicase C-terminal" evidence="17">
    <location>
        <begin position="514"/>
        <end position="806"/>
    </location>
</feature>
<proteinExistence type="predicted"/>
<evidence type="ECO:0000256" key="9">
    <source>
        <dbReference type="ARBA" id="ARBA00023204"/>
    </source>
</evidence>
<reference evidence="19 20" key="2">
    <citation type="submission" date="2017-07" db="EMBL/GenBank/DDBJ databases">
        <title>Candidatus Dactylopiibacterium carminicum, a nitrogen-fixing symbiont of the cochineal insect Dactylopius coccus and Dactylopius opuntiae (Hemiptera: Coccoidea: Dactylopiidae).</title>
        <authorList>
            <person name="Vera A."/>
        </authorList>
    </citation>
    <scope>NUCLEOTIDE SEQUENCE [LARGE SCALE GENOMIC DNA]</scope>
    <source>
        <strain evidence="19 20">NFDCM</strain>
    </source>
</reference>
<dbReference type="InterPro" id="IPR014017">
    <property type="entry name" value="DNA_helicase_UvrD-like_C"/>
</dbReference>
<evidence type="ECO:0000256" key="1">
    <source>
        <dbReference type="ARBA" id="ARBA00022722"/>
    </source>
</evidence>
<dbReference type="GO" id="GO:0043138">
    <property type="term" value="F:3'-5' DNA helicase activity"/>
    <property type="evidence" value="ECO:0007669"/>
    <property type="project" value="UniProtKB-EC"/>
</dbReference>
<dbReference type="InterPro" id="IPR027417">
    <property type="entry name" value="P-loop_NTPase"/>
</dbReference>
<dbReference type="Gene3D" id="3.90.320.10">
    <property type="match status" value="1"/>
</dbReference>
<keyword evidence="7 15" id="KW-0067">ATP-binding</keyword>